<evidence type="ECO:0000313" key="12">
    <source>
        <dbReference type="EMBL" id="KAK2570173.1"/>
    </source>
</evidence>
<dbReference type="GO" id="GO:0008270">
    <property type="term" value="F:zinc ion binding"/>
    <property type="evidence" value="ECO:0007669"/>
    <property type="project" value="UniProtKB-KW"/>
</dbReference>
<dbReference type="CDD" id="cd17720">
    <property type="entry name" value="BRCT_Bard1_rpt2"/>
    <property type="match status" value="1"/>
</dbReference>
<keyword evidence="13" id="KW-1185">Reference proteome</keyword>
<dbReference type="SMART" id="SM00248">
    <property type="entry name" value="ANK"/>
    <property type="match status" value="1"/>
</dbReference>
<dbReference type="AlphaFoldDB" id="A0AAD9QZL4"/>
<dbReference type="Gene3D" id="1.25.40.20">
    <property type="entry name" value="Ankyrin repeat-containing domain"/>
    <property type="match status" value="1"/>
</dbReference>
<reference evidence="12" key="1">
    <citation type="journal article" date="2023" name="G3 (Bethesda)">
        <title>Whole genome assembly and annotation of the endangered Caribbean coral Acropora cervicornis.</title>
        <authorList>
            <person name="Selwyn J.D."/>
            <person name="Vollmer S.V."/>
        </authorList>
    </citation>
    <scope>NUCLEOTIDE SEQUENCE</scope>
    <source>
        <strain evidence="12">K2</strain>
    </source>
</reference>
<feature type="compositionally biased region" description="Polar residues" evidence="10">
    <location>
        <begin position="200"/>
        <end position="211"/>
    </location>
</feature>
<dbReference type="PROSITE" id="PS00518">
    <property type="entry name" value="ZF_RING_1"/>
    <property type="match status" value="1"/>
</dbReference>
<dbReference type="PANTHER" id="PTHR13763:SF0">
    <property type="entry name" value="BREAST CANCER TYPE 1 SUSCEPTIBILITY PROTEIN"/>
    <property type="match status" value="1"/>
</dbReference>
<proteinExistence type="predicted"/>
<dbReference type="SMART" id="SM00292">
    <property type="entry name" value="BRCT"/>
    <property type="match status" value="2"/>
</dbReference>
<evidence type="ECO:0000256" key="10">
    <source>
        <dbReference type="SAM" id="MobiDB-lite"/>
    </source>
</evidence>
<keyword evidence="6" id="KW-0862">Zinc</keyword>
<sequence>MGTQDRWETMWLFQKSDNLVSDPCSLEACDHIFCRLCIEKLVGSDSKCPECGAFAWVKDMKTNRQLANTVTMCRKMRVLVDNNEQSDNGDDDTLMKCHTDNGSTKAMFWEETQHEVEMGADSYQFSSPVDTTTSNSLNKCTAAVKEVSHNHKRTFKKPKCKTKMQKEEQIDVKETHDHTKLNDKQGETNQLGKDAAKLLSCQSGKSESSEGATPEKGSTLGSRKLSKRLQVMQKCFGKKSKPTQARVGRKAASLVNEVLSCDELEAENEAQTDCGIADNTSHLQFVEQKLDEDNLELEKGNGVEEFYTRVKLKDDQCERTTDRNEDIESNGKTRAQKRKLRQVQMLLSFASNPQQESQESSDTDKGLKIDNRKRENKSNNDTPNWACGPSAVKRNIRGETPLHVAAIKHEGCNHGYLSIVELLLDYGAMIDTPGGNKRGLVPIDYATTDEMRAILSASTLKTCSQGSTQLRILSLPENEKFSNGTPKVLLATGLSSEQKANLQTCALTLDAKIVSEFSPSVTHIVTTTNGKGVCPRTIKYLNGVLTGKWILPSLFDGCQFFFYGDFFPPHPAKEDLVQMIKYGGGKILSREPKPRVDETLCLPNKVPVQAVYLAPVAYHANPESKLYRCTQYIIYNSLYEKKPHIWETMTLRTLPSTWLMDCASNFAILDPE</sequence>
<gene>
    <name evidence="12" type="ORF">P5673_004940</name>
</gene>
<dbReference type="InterPro" id="IPR013083">
    <property type="entry name" value="Znf_RING/FYVE/PHD"/>
</dbReference>
<dbReference type="InterPro" id="IPR017907">
    <property type="entry name" value="Znf_RING_CS"/>
</dbReference>
<dbReference type="Proteomes" id="UP001249851">
    <property type="component" value="Unassembled WGS sequence"/>
</dbReference>
<protein>
    <submittedName>
        <fullName evidence="12">BRCA1-associated RING domain protein 1</fullName>
    </submittedName>
</protein>
<keyword evidence="8" id="KW-0539">Nucleus</keyword>
<feature type="domain" description="BRCT" evidence="11">
    <location>
        <begin position="550"/>
        <end position="672"/>
    </location>
</feature>
<feature type="compositionally biased region" description="Basic and acidic residues" evidence="10">
    <location>
        <begin position="317"/>
        <end position="331"/>
    </location>
</feature>
<evidence type="ECO:0000313" key="13">
    <source>
        <dbReference type="Proteomes" id="UP001249851"/>
    </source>
</evidence>
<evidence type="ECO:0000259" key="11">
    <source>
        <dbReference type="PROSITE" id="PS50172"/>
    </source>
</evidence>
<evidence type="ECO:0000256" key="8">
    <source>
        <dbReference type="ARBA" id="ARBA00023242"/>
    </source>
</evidence>
<keyword evidence="5" id="KW-0863">Zinc-finger</keyword>
<dbReference type="Pfam" id="PF00533">
    <property type="entry name" value="BRCT"/>
    <property type="match status" value="1"/>
</dbReference>
<evidence type="ECO:0000256" key="2">
    <source>
        <dbReference type="ARBA" id="ARBA00022723"/>
    </source>
</evidence>
<dbReference type="Pfam" id="PF00023">
    <property type="entry name" value="Ank"/>
    <property type="match status" value="1"/>
</dbReference>
<dbReference type="GO" id="GO:0004842">
    <property type="term" value="F:ubiquitin-protein transferase activity"/>
    <property type="evidence" value="ECO:0007669"/>
    <property type="project" value="TreeGrafter"/>
</dbReference>
<dbReference type="PROSITE" id="PS50297">
    <property type="entry name" value="ANK_REP_REGION"/>
    <property type="match status" value="1"/>
</dbReference>
<keyword evidence="9" id="KW-0040">ANK repeat</keyword>
<feature type="compositionally biased region" description="Basic residues" evidence="10">
    <location>
        <begin position="151"/>
        <end position="163"/>
    </location>
</feature>
<keyword evidence="4" id="KW-0227">DNA damage</keyword>
<dbReference type="InterPro" id="IPR002110">
    <property type="entry name" value="Ankyrin_rpt"/>
</dbReference>
<dbReference type="InterPro" id="IPR031099">
    <property type="entry name" value="BRCA1-associated"/>
</dbReference>
<dbReference type="InterPro" id="IPR036420">
    <property type="entry name" value="BRCT_dom_sf"/>
</dbReference>
<dbReference type="InterPro" id="IPR039503">
    <property type="entry name" value="BARD1_Znf-RING"/>
</dbReference>
<reference evidence="12" key="2">
    <citation type="journal article" date="2023" name="Science">
        <title>Genomic signatures of disease resistance in endangered staghorn corals.</title>
        <authorList>
            <person name="Vollmer S.V."/>
            <person name="Selwyn J.D."/>
            <person name="Despard B.A."/>
            <person name="Roesel C.L."/>
        </authorList>
    </citation>
    <scope>NUCLEOTIDE SEQUENCE</scope>
    <source>
        <strain evidence="12">K2</strain>
    </source>
</reference>
<feature type="compositionally biased region" description="Polar residues" evidence="10">
    <location>
        <begin position="349"/>
        <end position="360"/>
    </location>
</feature>
<evidence type="ECO:0000256" key="9">
    <source>
        <dbReference type="PROSITE-ProRule" id="PRU00023"/>
    </source>
</evidence>
<dbReference type="Gene3D" id="3.30.40.10">
    <property type="entry name" value="Zinc/RING finger domain, C3HC4 (zinc finger)"/>
    <property type="match status" value="1"/>
</dbReference>
<dbReference type="PROSITE" id="PS50088">
    <property type="entry name" value="ANK_REPEAT"/>
    <property type="match status" value="1"/>
</dbReference>
<dbReference type="CDD" id="cd17734">
    <property type="entry name" value="BRCT_Bard1_rpt1"/>
    <property type="match status" value="1"/>
</dbReference>
<evidence type="ECO:0000256" key="4">
    <source>
        <dbReference type="ARBA" id="ARBA00022763"/>
    </source>
</evidence>
<feature type="region of interest" description="Disordered" evidence="10">
    <location>
        <begin position="349"/>
        <end position="391"/>
    </location>
</feature>
<evidence type="ECO:0000256" key="5">
    <source>
        <dbReference type="ARBA" id="ARBA00022771"/>
    </source>
</evidence>
<keyword evidence="3" id="KW-0677">Repeat</keyword>
<evidence type="ECO:0000256" key="6">
    <source>
        <dbReference type="ARBA" id="ARBA00022833"/>
    </source>
</evidence>
<feature type="repeat" description="ANK" evidence="9">
    <location>
        <begin position="397"/>
        <end position="435"/>
    </location>
</feature>
<dbReference type="GO" id="GO:0031436">
    <property type="term" value="C:BRCA1-BARD1 complex"/>
    <property type="evidence" value="ECO:0007669"/>
    <property type="project" value="TreeGrafter"/>
</dbReference>
<comment type="subcellular location">
    <subcellularLocation>
        <location evidence="1">Nucleus</location>
    </subcellularLocation>
</comment>
<dbReference type="GO" id="GO:0045944">
    <property type="term" value="P:positive regulation of transcription by RNA polymerase II"/>
    <property type="evidence" value="ECO:0007669"/>
    <property type="project" value="TreeGrafter"/>
</dbReference>
<feature type="region of interest" description="Disordered" evidence="10">
    <location>
        <begin position="151"/>
        <end position="224"/>
    </location>
</feature>
<name>A0AAD9QZL4_ACRCE</name>
<dbReference type="SUPFAM" id="SSF57850">
    <property type="entry name" value="RING/U-box"/>
    <property type="match status" value="1"/>
</dbReference>
<evidence type="ECO:0000256" key="7">
    <source>
        <dbReference type="ARBA" id="ARBA00023204"/>
    </source>
</evidence>
<dbReference type="SUPFAM" id="SSF48403">
    <property type="entry name" value="Ankyrin repeat"/>
    <property type="match status" value="1"/>
</dbReference>
<comment type="caution">
    <text evidence="12">The sequence shown here is derived from an EMBL/GenBank/DDBJ whole genome shotgun (WGS) entry which is preliminary data.</text>
</comment>
<feature type="compositionally biased region" description="Basic and acidic residues" evidence="10">
    <location>
        <begin position="164"/>
        <end position="186"/>
    </location>
</feature>
<dbReference type="EMBL" id="JARQWQ010000008">
    <property type="protein sequence ID" value="KAK2570173.1"/>
    <property type="molecule type" value="Genomic_DNA"/>
</dbReference>
<dbReference type="GO" id="GO:0000724">
    <property type="term" value="P:double-strand break repair via homologous recombination"/>
    <property type="evidence" value="ECO:0007669"/>
    <property type="project" value="TreeGrafter"/>
</dbReference>
<dbReference type="InterPro" id="IPR036770">
    <property type="entry name" value="Ankyrin_rpt-contain_sf"/>
</dbReference>
<dbReference type="PROSITE" id="PS50172">
    <property type="entry name" value="BRCT"/>
    <property type="match status" value="1"/>
</dbReference>
<feature type="region of interest" description="Disordered" evidence="10">
    <location>
        <begin position="317"/>
        <end position="337"/>
    </location>
</feature>
<dbReference type="GO" id="GO:0070531">
    <property type="term" value="C:BRCA1-A complex"/>
    <property type="evidence" value="ECO:0007669"/>
    <property type="project" value="TreeGrafter"/>
</dbReference>
<feature type="compositionally biased region" description="Basic and acidic residues" evidence="10">
    <location>
        <begin position="362"/>
        <end position="378"/>
    </location>
</feature>
<dbReference type="Gene3D" id="3.40.50.10190">
    <property type="entry name" value="BRCT domain"/>
    <property type="match status" value="2"/>
</dbReference>
<dbReference type="PANTHER" id="PTHR13763">
    <property type="entry name" value="BREAST CANCER TYPE 1 SUSCEPTIBILITY PROTEIN BRCA1"/>
    <property type="match status" value="1"/>
</dbReference>
<evidence type="ECO:0000256" key="3">
    <source>
        <dbReference type="ARBA" id="ARBA00022737"/>
    </source>
</evidence>
<organism evidence="12 13">
    <name type="scientific">Acropora cervicornis</name>
    <name type="common">Staghorn coral</name>
    <dbReference type="NCBI Taxonomy" id="6130"/>
    <lineage>
        <taxon>Eukaryota</taxon>
        <taxon>Metazoa</taxon>
        <taxon>Cnidaria</taxon>
        <taxon>Anthozoa</taxon>
        <taxon>Hexacorallia</taxon>
        <taxon>Scleractinia</taxon>
        <taxon>Astrocoeniina</taxon>
        <taxon>Acroporidae</taxon>
        <taxon>Acropora</taxon>
    </lineage>
</organism>
<evidence type="ECO:0000256" key="1">
    <source>
        <dbReference type="ARBA" id="ARBA00004123"/>
    </source>
</evidence>
<dbReference type="InterPro" id="IPR001357">
    <property type="entry name" value="BRCT_dom"/>
</dbReference>
<keyword evidence="2" id="KW-0479">Metal-binding</keyword>
<dbReference type="SUPFAM" id="SSF52113">
    <property type="entry name" value="BRCT domain"/>
    <property type="match status" value="2"/>
</dbReference>
<dbReference type="Pfam" id="PF14835">
    <property type="entry name" value="zf-RING_6"/>
    <property type="match status" value="1"/>
</dbReference>
<keyword evidence="7" id="KW-0234">DNA repair</keyword>
<accession>A0AAD9QZL4</accession>